<feature type="transmembrane region" description="Helical" evidence="1">
    <location>
        <begin position="364"/>
        <end position="383"/>
    </location>
</feature>
<feature type="domain" description="YdbS-like PH" evidence="2">
    <location>
        <begin position="409"/>
        <end position="485"/>
    </location>
</feature>
<organism evidence="3 4">
    <name type="scientific">Saccharothrix australiensis</name>
    <dbReference type="NCBI Taxonomy" id="2072"/>
    <lineage>
        <taxon>Bacteria</taxon>
        <taxon>Bacillati</taxon>
        <taxon>Actinomycetota</taxon>
        <taxon>Actinomycetes</taxon>
        <taxon>Pseudonocardiales</taxon>
        <taxon>Pseudonocardiaceae</taxon>
        <taxon>Saccharothrix</taxon>
    </lineage>
</organism>
<dbReference type="InterPro" id="IPR005182">
    <property type="entry name" value="YdbS-like_PH"/>
</dbReference>
<dbReference type="Proteomes" id="UP000282084">
    <property type="component" value="Unassembled WGS sequence"/>
</dbReference>
<feature type="transmembrane region" description="Helical" evidence="1">
    <location>
        <begin position="15"/>
        <end position="36"/>
    </location>
</feature>
<dbReference type="RefSeq" id="WP_121006119.1">
    <property type="nucleotide sequence ID" value="NZ_RBXO01000001.1"/>
</dbReference>
<dbReference type="AlphaFoldDB" id="A0A495W3T1"/>
<proteinExistence type="predicted"/>
<evidence type="ECO:0000313" key="4">
    <source>
        <dbReference type="Proteomes" id="UP000282084"/>
    </source>
</evidence>
<feature type="transmembrane region" description="Helical" evidence="1">
    <location>
        <begin position="222"/>
        <end position="245"/>
    </location>
</feature>
<sequence length="520" mass="56597">MSASTEGWERLHPRLVIVGASWFLGPLATTAVSAVLAGGLSVSAAITLAGFLAAFLVMASIMVLRWISTRYRITDTAVEIHSGLVFRRKRATSVERIRSVDVTANPVHRLFGLATVVIGTGEQVDSSDSARRLALDGVTRAQADELRTRLLRRAPDAHGDEATLARMDWAWLKYGPLTIWSIAGVGVALGGLYRLLESFGLKPYELGFVKGVYYFFADMSPWAAVPLLVAIVVGLGALGSTALFVESWWNFRLSREDEASFRVQRGLLTTRSLTVDRSRVRGAQITEPLALRMVGAARTNAIATGLGTHEDRSTSPKSALLPPAPIGLAHHVVAEVLGLPDSPQRDVHWRAHPRVALRRRLFRVLQLVLPPVAVVWALGLWLTPVLVRTAWIAGLVCLLAGVWLAFDAYRNLGHGLSGDFLVVRSGTFARRAVALRRDGVVAWEVSQSPFQRWSGLVTLTAAVAAGRNAYRVRDVAVADGLEFAERAVPGLLAPFLEERGERVRSDRAATARHTPQTARS</sequence>
<feature type="transmembrane region" description="Helical" evidence="1">
    <location>
        <begin position="389"/>
        <end position="406"/>
    </location>
</feature>
<feature type="transmembrane region" description="Helical" evidence="1">
    <location>
        <begin position="177"/>
        <end position="196"/>
    </location>
</feature>
<dbReference type="Pfam" id="PF03703">
    <property type="entry name" value="bPH_2"/>
    <property type="match status" value="2"/>
</dbReference>
<dbReference type="InterPro" id="IPR014529">
    <property type="entry name" value="UCP026631"/>
</dbReference>
<keyword evidence="1" id="KW-1133">Transmembrane helix</keyword>
<reference evidence="3 4" key="1">
    <citation type="submission" date="2018-10" db="EMBL/GenBank/DDBJ databases">
        <title>Sequencing the genomes of 1000 actinobacteria strains.</title>
        <authorList>
            <person name="Klenk H.-P."/>
        </authorList>
    </citation>
    <scope>NUCLEOTIDE SEQUENCE [LARGE SCALE GENOMIC DNA]</scope>
    <source>
        <strain evidence="3 4">DSM 43800</strain>
    </source>
</reference>
<keyword evidence="1" id="KW-0472">Membrane</keyword>
<evidence type="ECO:0000259" key="2">
    <source>
        <dbReference type="Pfam" id="PF03703"/>
    </source>
</evidence>
<protein>
    <submittedName>
        <fullName evidence="3">Putative membrane protein</fullName>
    </submittedName>
</protein>
<feature type="domain" description="YdbS-like PH" evidence="2">
    <location>
        <begin position="66"/>
        <end position="149"/>
    </location>
</feature>
<dbReference type="PIRSF" id="PIRSF026631">
    <property type="entry name" value="UCP026631"/>
    <property type="match status" value="1"/>
</dbReference>
<accession>A0A495W3T1</accession>
<evidence type="ECO:0000256" key="1">
    <source>
        <dbReference type="SAM" id="Phobius"/>
    </source>
</evidence>
<dbReference type="PANTHER" id="PTHR34473:SF2">
    <property type="entry name" value="UPF0699 TRANSMEMBRANE PROTEIN YDBT"/>
    <property type="match status" value="1"/>
</dbReference>
<keyword evidence="4" id="KW-1185">Reference proteome</keyword>
<dbReference type="EMBL" id="RBXO01000001">
    <property type="protein sequence ID" value="RKT54468.1"/>
    <property type="molecule type" value="Genomic_DNA"/>
</dbReference>
<evidence type="ECO:0000313" key="3">
    <source>
        <dbReference type="EMBL" id="RKT54468.1"/>
    </source>
</evidence>
<name>A0A495W3T1_9PSEU</name>
<gene>
    <name evidence="3" type="ORF">C8E97_3090</name>
</gene>
<comment type="caution">
    <text evidence="3">The sequence shown here is derived from an EMBL/GenBank/DDBJ whole genome shotgun (WGS) entry which is preliminary data.</text>
</comment>
<dbReference type="OrthoDB" id="4121259at2"/>
<keyword evidence="1" id="KW-0812">Transmembrane</keyword>
<dbReference type="PANTHER" id="PTHR34473">
    <property type="entry name" value="UPF0699 TRANSMEMBRANE PROTEIN YDBS"/>
    <property type="match status" value="1"/>
</dbReference>
<feature type="transmembrane region" description="Helical" evidence="1">
    <location>
        <begin position="42"/>
        <end position="64"/>
    </location>
</feature>